<name>A0ABS1PCP1_9ACTN</name>
<keyword evidence="4" id="KW-1185">Reference proteome</keyword>
<comment type="caution">
    <text evidence="3">The sequence shown here is derived from an EMBL/GenBank/DDBJ whole genome shotgun (WGS) entry which is preliminary data.</text>
</comment>
<feature type="region of interest" description="Disordered" evidence="1">
    <location>
        <begin position="1"/>
        <end position="21"/>
    </location>
</feature>
<sequence>MAHAIGESTRDTPPAEIGSIADNVGLSPARLRALVRTSVGVPLVQLRMWARLRTAVAALPGTTVAAAAASAGFADQAHLARTARGLLGRTPASMGRPPTCRVP</sequence>
<dbReference type="Proteomes" id="UP000621386">
    <property type="component" value="Unassembled WGS sequence"/>
</dbReference>
<accession>A0ABS1PCP1</accession>
<organism evidence="3 4">
    <name type="scientific">Streptomyces musisoli</name>
    <dbReference type="NCBI Taxonomy" id="2802280"/>
    <lineage>
        <taxon>Bacteria</taxon>
        <taxon>Bacillati</taxon>
        <taxon>Actinomycetota</taxon>
        <taxon>Actinomycetes</taxon>
        <taxon>Kitasatosporales</taxon>
        <taxon>Streptomycetaceae</taxon>
        <taxon>Streptomyces</taxon>
    </lineage>
</organism>
<evidence type="ECO:0000259" key="2">
    <source>
        <dbReference type="PROSITE" id="PS01124"/>
    </source>
</evidence>
<evidence type="ECO:0000313" key="3">
    <source>
        <dbReference type="EMBL" id="MBL1110151.1"/>
    </source>
</evidence>
<dbReference type="EMBL" id="JAERRH010000029">
    <property type="protein sequence ID" value="MBL1110151.1"/>
    <property type="molecule type" value="Genomic_DNA"/>
</dbReference>
<dbReference type="Gene3D" id="1.10.10.60">
    <property type="entry name" value="Homeodomain-like"/>
    <property type="match status" value="1"/>
</dbReference>
<feature type="domain" description="HTH araC/xylS-type" evidence="2">
    <location>
        <begin position="1"/>
        <end position="97"/>
    </location>
</feature>
<dbReference type="SMART" id="SM00342">
    <property type="entry name" value="HTH_ARAC"/>
    <property type="match status" value="1"/>
</dbReference>
<gene>
    <name evidence="3" type="ORF">JK361_37280</name>
</gene>
<dbReference type="Pfam" id="PF12833">
    <property type="entry name" value="HTH_18"/>
    <property type="match status" value="1"/>
</dbReference>
<dbReference type="InterPro" id="IPR018060">
    <property type="entry name" value="HTH_AraC"/>
</dbReference>
<proteinExistence type="predicted"/>
<evidence type="ECO:0000313" key="4">
    <source>
        <dbReference type="Proteomes" id="UP000621386"/>
    </source>
</evidence>
<dbReference type="PROSITE" id="PS01124">
    <property type="entry name" value="HTH_ARAC_FAMILY_2"/>
    <property type="match status" value="1"/>
</dbReference>
<protein>
    <submittedName>
        <fullName evidence="3">Helix-turn-helix domain-containing protein</fullName>
    </submittedName>
</protein>
<reference evidence="3 4" key="1">
    <citation type="submission" date="2021-01" db="EMBL/GenBank/DDBJ databases">
        <title>WGS of actinomycetes isolated from Thailand.</title>
        <authorList>
            <person name="Thawai C."/>
        </authorList>
    </citation>
    <scope>NUCLEOTIDE SEQUENCE [LARGE SCALE GENOMIC DNA]</scope>
    <source>
        <strain evidence="3 4">CH5-8</strain>
    </source>
</reference>
<evidence type="ECO:0000256" key="1">
    <source>
        <dbReference type="SAM" id="MobiDB-lite"/>
    </source>
</evidence>